<dbReference type="Gene3D" id="3.40.50.410">
    <property type="entry name" value="von Willebrand factor, type A domain"/>
    <property type="match status" value="1"/>
</dbReference>
<dbReference type="GO" id="GO:0003924">
    <property type="term" value="F:GTPase activity"/>
    <property type="evidence" value="ECO:0007669"/>
    <property type="project" value="InterPro"/>
</dbReference>
<feature type="region of interest" description="Disordered" evidence="4">
    <location>
        <begin position="235"/>
        <end position="317"/>
    </location>
</feature>
<dbReference type="PANTHER" id="PTHR24070">
    <property type="entry name" value="RAS, DI-RAS, AND RHEB FAMILY MEMBERS OF SMALL GTPASE SUPERFAMILY"/>
    <property type="match status" value="1"/>
</dbReference>
<evidence type="ECO:0000256" key="1">
    <source>
        <dbReference type="ARBA" id="ARBA00004342"/>
    </source>
</evidence>
<reference evidence="5 6" key="1">
    <citation type="journal article" date="2016" name="Mol. Biol. Evol.">
        <title>Comparative Genomics of Early-Diverging Mushroom-Forming Fungi Provides Insights into the Origins of Lignocellulose Decay Capabilities.</title>
        <authorList>
            <person name="Nagy L.G."/>
            <person name="Riley R."/>
            <person name="Tritt A."/>
            <person name="Adam C."/>
            <person name="Daum C."/>
            <person name="Floudas D."/>
            <person name="Sun H."/>
            <person name="Yadav J.S."/>
            <person name="Pangilinan J."/>
            <person name="Larsson K.H."/>
            <person name="Matsuura K."/>
            <person name="Barry K."/>
            <person name="Labutti K."/>
            <person name="Kuo R."/>
            <person name="Ohm R.A."/>
            <person name="Bhattacharya S.S."/>
            <person name="Shirouzu T."/>
            <person name="Yoshinaga Y."/>
            <person name="Martin F.M."/>
            <person name="Grigoriev I.V."/>
            <person name="Hibbett D.S."/>
        </authorList>
    </citation>
    <scope>NUCLEOTIDE SEQUENCE [LARGE SCALE GENOMIC DNA]</scope>
    <source>
        <strain evidence="5 6">HHB12029</strain>
    </source>
</reference>
<evidence type="ECO:0000256" key="2">
    <source>
        <dbReference type="ARBA" id="ARBA00022741"/>
    </source>
</evidence>
<dbReference type="GO" id="GO:0005525">
    <property type="term" value="F:GTP binding"/>
    <property type="evidence" value="ECO:0007669"/>
    <property type="project" value="UniProtKB-KW"/>
</dbReference>
<evidence type="ECO:0000313" key="5">
    <source>
        <dbReference type="EMBL" id="KZV97026.1"/>
    </source>
</evidence>
<dbReference type="InterPro" id="IPR036465">
    <property type="entry name" value="vWFA_dom_sf"/>
</dbReference>
<dbReference type="OrthoDB" id="265044at2759"/>
<dbReference type="EMBL" id="KV425935">
    <property type="protein sequence ID" value="KZV97026.1"/>
    <property type="molecule type" value="Genomic_DNA"/>
</dbReference>
<dbReference type="InParanoid" id="A0A165KX07"/>
<dbReference type="SMART" id="SM00173">
    <property type="entry name" value="RAS"/>
    <property type="match status" value="1"/>
</dbReference>
<dbReference type="SMART" id="SM00175">
    <property type="entry name" value="RAB"/>
    <property type="match status" value="1"/>
</dbReference>
<organism evidence="5 6">
    <name type="scientific">Exidia glandulosa HHB12029</name>
    <dbReference type="NCBI Taxonomy" id="1314781"/>
    <lineage>
        <taxon>Eukaryota</taxon>
        <taxon>Fungi</taxon>
        <taxon>Dikarya</taxon>
        <taxon>Basidiomycota</taxon>
        <taxon>Agaricomycotina</taxon>
        <taxon>Agaricomycetes</taxon>
        <taxon>Auriculariales</taxon>
        <taxon>Exidiaceae</taxon>
        <taxon>Exidia</taxon>
    </lineage>
</organism>
<feature type="compositionally biased region" description="Low complexity" evidence="4">
    <location>
        <begin position="237"/>
        <end position="247"/>
    </location>
</feature>
<keyword evidence="6" id="KW-1185">Reference proteome</keyword>
<dbReference type="SUPFAM" id="SSF53300">
    <property type="entry name" value="vWA-like"/>
    <property type="match status" value="1"/>
</dbReference>
<dbReference type="AlphaFoldDB" id="A0A165KX07"/>
<dbReference type="PROSITE" id="PS51419">
    <property type="entry name" value="RAB"/>
    <property type="match status" value="1"/>
</dbReference>
<accession>A0A165KX07</accession>
<evidence type="ECO:0000256" key="4">
    <source>
        <dbReference type="SAM" id="MobiDB-lite"/>
    </source>
</evidence>
<dbReference type="InterPro" id="IPR027417">
    <property type="entry name" value="P-loop_NTPase"/>
</dbReference>
<protein>
    <submittedName>
        <fullName evidence="5">Uncharacterized protein</fullName>
    </submittedName>
</protein>
<dbReference type="InterPro" id="IPR020849">
    <property type="entry name" value="Small_GTPase_Ras-type"/>
</dbReference>
<evidence type="ECO:0000313" key="6">
    <source>
        <dbReference type="Proteomes" id="UP000077266"/>
    </source>
</evidence>
<dbReference type="SUPFAM" id="SSF52540">
    <property type="entry name" value="P-loop containing nucleoside triphosphate hydrolases"/>
    <property type="match status" value="1"/>
</dbReference>
<dbReference type="Pfam" id="PF00071">
    <property type="entry name" value="Ras"/>
    <property type="match status" value="1"/>
</dbReference>
<dbReference type="Proteomes" id="UP000077266">
    <property type="component" value="Unassembled WGS sequence"/>
</dbReference>
<sequence length="902" mass="98254">MEFGSTFVLCAPDEFESVADVAGPSNHARTGSFSSLRRRLRALSNAGSNNDSCIVNLFDTYSFGRLGTFSFESLPDAVGGERAKWRQQCVRDSDAFLLVYDITSKESLEAIDGFYEECCKMHGTINVPAVLCANVSDLLEDEAVPYAYALSWGRTRKVPVLRTSARSGLNVEAAFVQLVRLARRRGRNCQITILGAPGTGKTSMAVRFCYPDVVMDDIDTHDEITYTREIVVPGLGSTSTSAPQRSSSVKRSASNGADAGAPGKLRKKQRSLSVSASRSSTSLCPPGLGFSTSRKSLSIVPPLPSPAASKTSFDTKQTASGLDHLHADETMPLPTRSCTRKADCNIVSLNLGTLAPDDSNVLKVHALPGPPPTCPTCSARCRGGKRCAFCGAPVSAFAETQAPPPVEEYPIEQRYVTITWALPPAPSVQDDIGLTLFCVDVSAAMAEPHEMRYEHHLWRQAHGRKAQSSISRLECLQDAVLLHLERIHKYHPHRRVGLLLVTGDVECTFGGTYARHRVKDGYIRSLKQGANYGDSLVSPYWKELSNDNVYSEFGREVRHLRPRDGTERAMGTAMAIALGLARGNARETGTQSEIFVCTTGSCNVGVGSTQAVFAGTGPEYGREFYQRAGELAQECSAIINVVGITREDPALEIVSVSARTCGGLVTVMDEPKLHREPKRADRRRVIARNAVAQLFLPRGCRFAYDVDPRPTVAIDVDATIATINLPEVDDDSDLSFAFFGPHDAGDALPFQAQIQYTNGAGDTMVRILHTTVPVTRSRAQSEVGANIPLVASHALRITAARAAALLRNDDLDYARSLRDDLRAFRRLLQRTKGREGTPKFDSLCEQLDCQLEAAFEGPLHLVGASRELSTTGFLRMAELRRSILAPARGRSASNARRTDRWI</sequence>
<comment type="subcellular location">
    <subcellularLocation>
        <location evidence="1">Cell membrane</location>
        <topology evidence="1">Lipid-anchor</topology>
        <orientation evidence="1">Cytoplasmic side</orientation>
    </subcellularLocation>
</comment>
<dbReference type="PROSITE" id="PS51421">
    <property type="entry name" value="RAS"/>
    <property type="match status" value="1"/>
</dbReference>
<gene>
    <name evidence="5" type="ORF">EXIGLDRAFT_764779</name>
</gene>
<feature type="compositionally biased region" description="Low complexity" evidence="4">
    <location>
        <begin position="271"/>
        <end position="282"/>
    </location>
</feature>
<name>A0A165KX07_EXIGL</name>
<feature type="compositionally biased region" description="Polar residues" evidence="4">
    <location>
        <begin position="308"/>
        <end position="317"/>
    </location>
</feature>
<proteinExistence type="predicted"/>
<dbReference type="STRING" id="1314781.A0A165KX07"/>
<keyword evidence="2" id="KW-0547">Nucleotide-binding</keyword>
<evidence type="ECO:0000256" key="3">
    <source>
        <dbReference type="ARBA" id="ARBA00023134"/>
    </source>
</evidence>
<dbReference type="GO" id="GO:0007165">
    <property type="term" value="P:signal transduction"/>
    <property type="evidence" value="ECO:0007669"/>
    <property type="project" value="InterPro"/>
</dbReference>
<keyword evidence="3" id="KW-0342">GTP-binding</keyword>
<dbReference type="InterPro" id="IPR001806">
    <property type="entry name" value="Small_GTPase"/>
</dbReference>
<dbReference type="Gene3D" id="3.40.50.300">
    <property type="entry name" value="P-loop containing nucleotide triphosphate hydrolases"/>
    <property type="match status" value="1"/>
</dbReference>
<dbReference type="GO" id="GO:0005886">
    <property type="term" value="C:plasma membrane"/>
    <property type="evidence" value="ECO:0007669"/>
    <property type="project" value="UniProtKB-SubCell"/>
</dbReference>